<dbReference type="Gene3D" id="3.40.50.970">
    <property type="match status" value="2"/>
</dbReference>
<dbReference type="GO" id="GO:0000287">
    <property type="term" value="F:magnesium ion binding"/>
    <property type="evidence" value="ECO:0007669"/>
    <property type="project" value="InterPro"/>
</dbReference>
<proteinExistence type="inferred from homology"/>
<keyword evidence="2 3" id="KW-0786">Thiamine pyrophosphate</keyword>
<evidence type="ECO:0000256" key="3">
    <source>
        <dbReference type="RuleBase" id="RU362132"/>
    </source>
</evidence>
<dbReference type="Pfam" id="PF00205">
    <property type="entry name" value="TPP_enzyme_M"/>
    <property type="match status" value="1"/>
</dbReference>
<dbReference type="PROSITE" id="PS00187">
    <property type="entry name" value="TPP_ENZYMES"/>
    <property type="match status" value="1"/>
</dbReference>
<dbReference type="InterPro" id="IPR011766">
    <property type="entry name" value="TPP_enzyme_TPP-bd"/>
</dbReference>
<name>A0A4R8UIW2_9MICO</name>
<dbReference type="PANTHER" id="PTHR18968:SF167">
    <property type="entry name" value="ACETOLACTATE SYNTHASE LARGE SUBUNIT ILVB2-RELATED"/>
    <property type="match status" value="1"/>
</dbReference>
<feature type="domain" description="Thiamine pyrophosphate enzyme TPP-binding" evidence="5">
    <location>
        <begin position="415"/>
        <end position="561"/>
    </location>
</feature>
<dbReference type="GO" id="GO:0005948">
    <property type="term" value="C:acetolactate synthase complex"/>
    <property type="evidence" value="ECO:0007669"/>
    <property type="project" value="TreeGrafter"/>
</dbReference>
<dbReference type="SUPFAM" id="SSF52467">
    <property type="entry name" value="DHS-like NAD/FAD-binding domain"/>
    <property type="match status" value="1"/>
</dbReference>
<keyword evidence="8" id="KW-1185">Reference proteome</keyword>
<dbReference type="GO" id="GO:0003984">
    <property type="term" value="F:acetolactate synthase activity"/>
    <property type="evidence" value="ECO:0007669"/>
    <property type="project" value="TreeGrafter"/>
</dbReference>
<dbReference type="GO" id="GO:0009099">
    <property type="term" value="P:L-valine biosynthetic process"/>
    <property type="evidence" value="ECO:0007669"/>
    <property type="project" value="TreeGrafter"/>
</dbReference>
<evidence type="ECO:0000256" key="1">
    <source>
        <dbReference type="ARBA" id="ARBA00007812"/>
    </source>
</evidence>
<dbReference type="Pfam" id="PF02775">
    <property type="entry name" value="TPP_enzyme_C"/>
    <property type="match status" value="1"/>
</dbReference>
<reference evidence="7 8" key="1">
    <citation type="submission" date="2019-03" db="EMBL/GenBank/DDBJ databases">
        <title>Genomics of glacier-inhabiting Cryobacterium strains.</title>
        <authorList>
            <person name="Liu Q."/>
            <person name="Xin Y.-H."/>
        </authorList>
    </citation>
    <scope>NUCLEOTIDE SEQUENCE [LARGE SCALE GENOMIC DNA]</scope>
    <source>
        <strain evidence="7 8">Sr47</strain>
    </source>
</reference>
<dbReference type="InterPro" id="IPR029035">
    <property type="entry name" value="DHS-like_NAD/FAD-binding_dom"/>
</dbReference>
<dbReference type="EMBL" id="SOEZ01000007">
    <property type="protein sequence ID" value="TFB56367.1"/>
    <property type="molecule type" value="Genomic_DNA"/>
</dbReference>
<evidence type="ECO:0000256" key="2">
    <source>
        <dbReference type="ARBA" id="ARBA00023052"/>
    </source>
</evidence>
<gene>
    <name evidence="7" type="ORF">E3O23_01135</name>
</gene>
<evidence type="ECO:0000313" key="7">
    <source>
        <dbReference type="EMBL" id="TFB56367.1"/>
    </source>
</evidence>
<dbReference type="InterPro" id="IPR029061">
    <property type="entry name" value="THDP-binding"/>
</dbReference>
<sequence>MESTTMPSTPETLQTAAQSLVRVMVAHGITTVFGTVGHGNLSLIDAIAGEKRLNFVSAFHEQVAIHAADAYFRVSGRVAAVVTTVGPGATNLTTGLGDALLDSSAVIVITGGVPSEYVRKDPLQSLSVAADNSQSEIFRPLTKRVFEVGSSADLVPTFSRAFSEAINGRPGPVLMHVPLDFFAGPVPATNAESVAPARFVPFPDPAQIALAAKAIGLAERPVLYCGGGAQAEGAPEAITELAREFGIPVATTMSGQGVIDEDDPLAMGTTGVVGTRPGNTVVREADLVIAVGTRFPEMDTSSWRSDFFSGFPPAKLIHIDIDPLVLNRVFPSDVAINADAAAAVRALRAELRSVSPEWSDWSERAATLREDWSRELEEVRSTPSMPFEPAFVLTRLREQLPAAAVLVSGVGVRHAVAQHYPVRSPRTLVVASGFGTMGQETAAPLGAVEALPGTPVVAVVGDGAVLACLAALPTAAAAGENVTWVVLDNGGYASIAIYQAKHFGRLLGTDFVDAAGAPYTVDFVQLAQSFGISADRVVSESELDEKLAAAIAHGGPSLVVVPITRTPRIQGTGHWDVNDIFAAGATYSRAGEGGDV</sequence>
<dbReference type="InterPro" id="IPR045229">
    <property type="entry name" value="TPP_enz"/>
</dbReference>
<dbReference type="OrthoDB" id="4494979at2"/>
<dbReference type="GO" id="GO:0030976">
    <property type="term" value="F:thiamine pyrophosphate binding"/>
    <property type="evidence" value="ECO:0007669"/>
    <property type="project" value="InterPro"/>
</dbReference>
<dbReference type="SUPFAM" id="SSF52518">
    <property type="entry name" value="Thiamin diphosphate-binding fold (THDP-binding)"/>
    <property type="match status" value="2"/>
</dbReference>
<dbReference type="InterPro" id="IPR000399">
    <property type="entry name" value="TPP-bd_CS"/>
</dbReference>
<dbReference type="Gene3D" id="3.40.50.1220">
    <property type="entry name" value="TPP-binding domain"/>
    <property type="match status" value="1"/>
</dbReference>
<evidence type="ECO:0000259" key="4">
    <source>
        <dbReference type="Pfam" id="PF00205"/>
    </source>
</evidence>
<organism evidence="7 8">
    <name type="scientific">Cryobacterium tagatosivorans</name>
    <dbReference type="NCBI Taxonomy" id="1259199"/>
    <lineage>
        <taxon>Bacteria</taxon>
        <taxon>Bacillati</taxon>
        <taxon>Actinomycetota</taxon>
        <taxon>Actinomycetes</taxon>
        <taxon>Micrococcales</taxon>
        <taxon>Microbacteriaceae</taxon>
        <taxon>Cryobacterium</taxon>
    </lineage>
</organism>
<dbReference type="InterPro" id="IPR012000">
    <property type="entry name" value="Thiamin_PyroP_enz_cen_dom"/>
</dbReference>
<dbReference type="AlphaFoldDB" id="A0A4R8UIW2"/>
<dbReference type="GO" id="GO:0009097">
    <property type="term" value="P:isoleucine biosynthetic process"/>
    <property type="evidence" value="ECO:0007669"/>
    <property type="project" value="TreeGrafter"/>
</dbReference>
<dbReference type="PANTHER" id="PTHR18968">
    <property type="entry name" value="THIAMINE PYROPHOSPHATE ENZYMES"/>
    <property type="match status" value="1"/>
</dbReference>
<comment type="caution">
    <text evidence="7">The sequence shown here is derived from an EMBL/GenBank/DDBJ whole genome shotgun (WGS) entry which is preliminary data.</text>
</comment>
<comment type="similarity">
    <text evidence="1 3">Belongs to the TPP enzyme family.</text>
</comment>
<evidence type="ECO:0000259" key="6">
    <source>
        <dbReference type="Pfam" id="PF02776"/>
    </source>
</evidence>
<evidence type="ECO:0000313" key="8">
    <source>
        <dbReference type="Proteomes" id="UP000297866"/>
    </source>
</evidence>
<accession>A0A4R8UIW2</accession>
<dbReference type="InterPro" id="IPR012001">
    <property type="entry name" value="Thiamin_PyroP_enz_TPP-bd_dom"/>
</dbReference>
<feature type="domain" description="Thiamine pyrophosphate enzyme central" evidence="4">
    <location>
        <begin position="209"/>
        <end position="347"/>
    </location>
</feature>
<dbReference type="Proteomes" id="UP000297866">
    <property type="component" value="Unassembled WGS sequence"/>
</dbReference>
<dbReference type="CDD" id="cd07035">
    <property type="entry name" value="TPP_PYR_POX_like"/>
    <property type="match status" value="1"/>
</dbReference>
<evidence type="ECO:0000259" key="5">
    <source>
        <dbReference type="Pfam" id="PF02775"/>
    </source>
</evidence>
<dbReference type="CDD" id="cd00568">
    <property type="entry name" value="TPP_enzymes"/>
    <property type="match status" value="1"/>
</dbReference>
<dbReference type="Pfam" id="PF02776">
    <property type="entry name" value="TPP_enzyme_N"/>
    <property type="match status" value="1"/>
</dbReference>
<feature type="domain" description="Thiamine pyrophosphate enzyme N-terminal TPP-binding" evidence="6">
    <location>
        <begin position="15"/>
        <end position="126"/>
    </location>
</feature>
<dbReference type="GO" id="GO:0050660">
    <property type="term" value="F:flavin adenine dinucleotide binding"/>
    <property type="evidence" value="ECO:0007669"/>
    <property type="project" value="TreeGrafter"/>
</dbReference>
<protein>
    <submittedName>
        <fullName evidence="7">Thiamine pyrophosphate-binding protein</fullName>
    </submittedName>
</protein>